<feature type="compositionally biased region" description="Gly residues" evidence="3">
    <location>
        <begin position="282"/>
        <end position="300"/>
    </location>
</feature>
<dbReference type="Proteomes" id="UP000179807">
    <property type="component" value="Unassembled WGS sequence"/>
</dbReference>
<sequence>MKNASKYFKFAADNGIPDAQCQYGQLLEKNKNAGKDRFSEAARYYKMAADNGNALAQANYGNLLEKGKGTPRDVRGAIRMYRISAEHGNSQGQCFLARMYENGYGMKEKDENEAIKYYKLSIAQGNTTAMSSLALLYEKQGNFQEALPMMRKAADMNQQYAMLQYARMIEKVNPKDAYTYVKKCADMNNIDALARVGYMIHNGIGVQRNDAEALNVLRQAALKGSADAMFHYATMCKHGQGGPQNMQEALKYLELAAKNGCVEAKNIWDKMPKKETPPENAGRGGRGGRGGNRCGRGGRGGHTDMDDESPRGNNRGGRGGRGGNRGGRGGYSNEADNDDDYRQENAGGRGGRGRGRGRGGRGGYNNEPEDSNFNNNRGRGGRGGNNNRGGKTYNVAQEQPANPLLTTSTSTPGAAAQAPEQPKPVEQQKPTEPKQPKPQKVKEDKPFVEAKETQKKNGGPEKQFKLAMHFFEDESREDHLVLAYHFMKLAAERLPEAMMTISKLLIEGKIGEKYPNPNVEAALHYLTLATRLPYIPAMHRLMEMYLNGEGVPKDEKKYAFYMKMAADSGDKDLAMKYSLMARKGEIIKLDNKVADEYLKKAADLKLLEAQLIVANKLREIGNNKAALYYEGAAENGDFESMKLAGQFYNTGELAPAEDVRKAKKFLSMAAKRGGDEEKATYEEFMKTYPERLEAKIKEEEEKRQREEEEKRLAELEEKLRKKKEEEEQLKIEEIEREKQLKIQEEQTKRLKEEEAEREAAERAAENNNNNSKEQAKNKEQNKNA</sequence>
<feature type="compositionally biased region" description="Basic and acidic residues" evidence="3">
    <location>
        <begin position="429"/>
        <end position="461"/>
    </location>
</feature>
<feature type="compositionally biased region" description="Basic and acidic residues" evidence="3">
    <location>
        <begin position="268"/>
        <end position="277"/>
    </location>
</feature>
<feature type="region of interest" description="Disordered" evidence="3">
    <location>
        <begin position="268"/>
        <end position="461"/>
    </location>
</feature>
<feature type="compositionally biased region" description="Gly residues" evidence="3">
    <location>
        <begin position="314"/>
        <end position="330"/>
    </location>
</feature>
<feature type="compositionally biased region" description="Basic and acidic residues" evidence="3">
    <location>
        <begin position="301"/>
        <end position="310"/>
    </location>
</feature>
<dbReference type="RefSeq" id="XP_068348294.1">
    <property type="nucleotide sequence ID" value="XM_068495575.1"/>
</dbReference>
<dbReference type="GeneID" id="94830279"/>
<feature type="repeat" description="TPR" evidence="2">
    <location>
        <begin position="127"/>
        <end position="160"/>
    </location>
</feature>
<protein>
    <submittedName>
        <fullName evidence="4">Uncharacterized protein</fullName>
    </submittedName>
</protein>
<feature type="compositionally biased region" description="Basic and acidic residues" evidence="3">
    <location>
        <begin position="734"/>
        <end position="764"/>
    </location>
</feature>
<feature type="compositionally biased region" description="Basic and acidic residues" evidence="3">
    <location>
        <begin position="773"/>
        <end position="784"/>
    </location>
</feature>
<keyword evidence="5" id="KW-1185">Reference proteome</keyword>
<dbReference type="VEuPathDB" id="TrichDB:TRFO_10637"/>
<dbReference type="InterPro" id="IPR006597">
    <property type="entry name" value="Sel1-like"/>
</dbReference>
<dbReference type="AlphaFoldDB" id="A0A1J4JCL6"/>
<organism evidence="4 5">
    <name type="scientific">Tritrichomonas foetus</name>
    <dbReference type="NCBI Taxonomy" id="1144522"/>
    <lineage>
        <taxon>Eukaryota</taxon>
        <taxon>Metamonada</taxon>
        <taxon>Parabasalia</taxon>
        <taxon>Tritrichomonadida</taxon>
        <taxon>Tritrichomonadidae</taxon>
        <taxon>Tritrichomonas</taxon>
    </lineage>
</organism>
<dbReference type="PANTHER" id="PTHR11102">
    <property type="entry name" value="SEL-1-LIKE PROTEIN"/>
    <property type="match status" value="1"/>
</dbReference>
<comment type="similarity">
    <text evidence="1">Belongs to the sel-1 family.</text>
</comment>
<comment type="caution">
    <text evidence="4">The sequence shown here is derived from an EMBL/GenBank/DDBJ whole genome shotgun (WGS) entry which is preliminary data.</text>
</comment>
<dbReference type="PANTHER" id="PTHR11102:SF160">
    <property type="entry name" value="ERAD-ASSOCIATED E3 UBIQUITIN-PROTEIN LIGASE COMPONENT HRD3"/>
    <property type="match status" value="1"/>
</dbReference>
<evidence type="ECO:0000313" key="4">
    <source>
        <dbReference type="EMBL" id="OHS95157.1"/>
    </source>
</evidence>
<keyword evidence="2" id="KW-0802">TPR repeat</keyword>
<dbReference type="SMART" id="SM00671">
    <property type="entry name" value="SEL1"/>
    <property type="match status" value="11"/>
</dbReference>
<dbReference type="EMBL" id="MLAK01001260">
    <property type="protein sequence ID" value="OHS95157.1"/>
    <property type="molecule type" value="Genomic_DNA"/>
</dbReference>
<reference evidence="4" key="1">
    <citation type="submission" date="2016-10" db="EMBL/GenBank/DDBJ databases">
        <authorList>
            <person name="Benchimol M."/>
            <person name="Almeida L.G."/>
            <person name="Vasconcelos A.T."/>
            <person name="Perreira-Neves A."/>
            <person name="Rosa I.A."/>
            <person name="Tasca T."/>
            <person name="Bogo M.R."/>
            <person name="de Souza W."/>
        </authorList>
    </citation>
    <scope>NUCLEOTIDE SEQUENCE [LARGE SCALE GENOMIC DNA]</scope>
    <source>
        <strain evidence="4">K</strain>
    </source>
</reference>
<evidence type="ECO:0000313" key="5">
    <source>
        <dbReference type="Proteomes" id="UP000179807"/>
    </source>
</evidence>
<dbReference type="InterPro" id="IPR019734">
    <property type="entry name" value="TPR_rpt"/>
</dbReference>
<proteinExistence type="inferred from homology"/>
<dbReference type="SUPFAM" id="SSF81901">
    <property type="entry name" value="HCP-like"/>
    <property type="match status" value="3"/>
</dbReference>
<gene>
    <name evidence="4" type="ORF">TRFO_10637</name>
</gene>
<dbReference type="OrthoDB" id="2148946at2759"/>
<dbReference type="InterPro" id="IPR050767">
    <property type="entry name" value="Sel1_AlgK"/>
</dbReference>
<evidence type="ECO:0000256" key="1">
    <source>
        <dbReference type="ARBA" id="ARBA00038101"/>
    </source>
</evidence>
<feature type="region of interest" description="Disordered" evidence="3">
    <location>
        <begin position="734"/>
        <end position="784"/>
    </location>
</feature>
<evidence type="ECO:0000256" key="3">
    <source>
        <dbReference type="SAM" id="MobiDB-lite"/>
    </source>
</evidence>
<feature type="compositionally biased region" description="Low complexity" evidence="3">
    <location>
        <begin position="414"/>
        <end position="428"/>
    </location>
</feature>
<evidence type="ECO:0000256" key="2">
    <source>
        <dbReference type="PROSITE-ProRule" id="PRU00339"/>
    </source>
</evidence>
<feature type="compositionally biased region" description="Polar residues" evidence="3">
    <location>
        <begin position="394"/>
        <end position="412"/>
    </location>
</feature>
<name>A0A1J4JCL6_9EUKA</name>
<dbReference type="PROSITE" id="PS50005">
    <property type="entry name" value="TPR"/>
    <property type="match status" value="1"/>
</dbReference>
<accession>A0A1J4JCL6</accession>
<dbReference type="Gene3D" id="1.25.40.10">
    <property type="entry name" value="Tetratricopeptide repeat domain"/>
    <property type="match status" value="3"/>
</dbReference>
<dbReference type="InterPro" id="IPR011990">
    <property type="entry name" value="TPR-like_helical_dom_sf"/>
</dbReference>
<dbReference type="Pfam" id="PF08238">
    <property type="entry name" value="Sel1"/>
    <property type="match status" value="9"/>
</dbReference>